<dbReference type="Pfam" id="PF07690">
    <property type="entry name" value="MFS_1"/>
    <property type="match status" value="1"/>
</dbReference>
<keyword evidence="4 6" id="KW-1133">Transmembrane helix</keyword>
<comment type="subcellular location">
    <subcellularLocation>
        <location evidence="1">Cell membrane</location>
        <topology evidence="1">Multi-pass membrane protein</topology>
    </subcellularLocation>
</comment>
<feature type="transmembrane region" description="Helical" evidence="6">
    <location>
        <begin position="43"/>
        <end position="67"/>
    </location>
</feature>
<name>A0A6I2M9I8_9BACI</name>
<dbReference type="CDD" id="cd17319">
    <property type="entry name" value="MFS_ExuT_GudP_like"/>
    <property type="match status" value="1"/>
</dbReference>
<dbReference type="InterPro" id="IPR020846">
    <property type="entry name" value="MFS_dom"/>
</dbReference>
<evidence type="ECO:0000256" key="5">
    <source>
        <dbReference type="ARBA" id="ARBA00023136"/>
    </source>
</evidence>
<dbReference type="SUPFAM" id="SSF103473">
    <property type="entry name" value="MFS general substrate transporter"/>
    <property type="match status" value="1"/>
</dbReference>
<feature type="transmembrane region" description="Helical" evidence="6">
    <location>
        <begin position="116"/>
        <end position="138"/>
    </location>
</feature>
<keyword evidence="9" id="KW-1185">Reference proteome</keyword>
<dbReference type="AlphaFoldDB" id="A0A6I2M9I8"/>
<dbReference type="Proteomes" id="UP000441585">
    <property type="component" value="Unassembled WGS sequence"/>
</dbReference>
<feature type="transmembrane region" description="Helical" evidence="6">
    <location>
        <begin position="426"/>
        <end position="448"/>
    </location>
</feature>
<keyword evidence="2" id="KW-0813">Transport</keyword>
<reference evidence="8 9" key="1">
    <citation type="submission" date="2019-11" db="EMBL/GenBank/DDBJ databases">
        <title>Bacillus idriensis genome.</title>
        <authorList>
            <person name="Konopka E.N."/>
            <person name="Newman J.D."/>
        </authorList>
    </citation>
    <scope>NUCLEOTIDE SEQUENCE [LARGE SCALE GENOMIC DNA]</scope>
    <source>
        <strain evidence="8 9">DSM 19097</strain>
    </source>
</reference>
<dbReference type="Gene3D" id="1.20.1250.20">
    <property type="entry name" value="MFS general substrate transporter like domains"/>
    <property type="match status" value="2"/>
</dbReference>
<organism evidence="8 9">
    <name type="scientific">Metabacillus idriensis</name>
    <dbReference type="NCBI Taxonomy" id="324768"/>
    <lineage>
        <taxon>Bacteria</taxon>
        <taxon>Bacillati</taxon>
        <taxon>Bacillota</taxon>
        <taxon>Bacilli</taxon>
        <taxon>Bacillales</taxon>
        <taxon>Bacillaceae</taxon>
        <taxon>Metabacillus</taxon>
    </lineage>
</organism>
<dbReference type="PANTHER" id="PTHR11662:SF399">
    <property type="entry name" value="FI19708P1-RELATED"/>
    <property type="match status" value="1"/>
</dbReference>
<evidence type="ECO:0000256" key="6">
    <source>
        <dbReference type="SAM" id="Phobius"/>
    </source>
</evidence>
<feature type="transmembrane region" description="Helical" evidence="6">
    <location>
        <begin position="304"/>
        <end position="326"/>
    </location>
</feature>
<feature type="transmembrane region" description="Helical" evidence="6">
    <location>
        <begin position="263"/>
        <end position="284"/>
    </location>
</feature>
<feature type="transmembrane region" description="Helical" evidence="6">
    <location>
        <begin position="361"/>
        <end position="381"/>
    </location>
</feature>
<feature type="transmembrane region" description="Helical" evidence="6">
    <location>
        <begin position="338"/>
        <end position="355"/>
    </location>
</feature>
<evidence type="ECO:0000256" key="3">
    <source>
        <dbReference type="ARBA" id="ARBA00022692"/>
    </source>
</evidence>
<feature type="transmembrane region" description="Helical" evidence="6">
    <location>
        <begin position="73"/>
        <end position="95"/>
    </location>
</feature>
<evidence type="ECO:0000313" key="9">
    <source>
        <dbReference type="Proteomes" id="UP000441585"/>
    </source>
</evidence>
<dbReference type="InterPro" id="IPR036259">
    <property type="entry name" value="MFS_trans_sf"/>
</dbReference>
<dbReference type="PROSITE" id="PS50850">
    <property type="entry name" value="MFS"/>
    <property type="match status" value="1"/>
</dbReference>
<evidence type="ECO:0000256" key="2">
    <source>
        <dbReference type="ARBA" id="ARBA00022448"/>
    </source>
</evidence>
<keyword evidence="5 6" id="KW-0472">Membrane</keyword>
<evidence type="ECO:0000313" key="8">
    <source>
        <dbReference type="EMBL" id="MRX52483.1"/>
    </source>
</evidence>
<comment type="caution">
    <text evidence="8">The sequence shown here is derived from an EMBL/GenBank/DDBJ whole genome shotgun (WGS) entry which is preliminary data.</text>
</comment>
<evidence type="ECO:0000259" key="7">
    <source>
        <dbReference type="PROSITE" id="PS50850"/>
    </source>
</evidence>
<evidence type="ECO:0000256" key="4">
    <source>
        <dbReference type="ARBA" id="ARBA00022989"/>
    </source>
</evidence>
<gene>
    <name evidence="8" type="ORF">GJU41_00745</name>
</gene>
<feature type="domain" description="Major facilitator superfamily (MFS) profile" evidence="7">
    <location>
        <begin position="45"/>
        <end position="452"/>
    </location>
</feature>
<keyword evidence="3 6" id="KW-0812">Transmembrane</keyword>
<protein>
    <submittedName>
        <fullName evidence="8">MFS transporter</fullName>
    </submittedName>
</protein>
<dbReference type="PANTHER" id="PTHR11662">
    <property type="entry name" value="SOLUTE CARRIER FAMILY 17"/>
    <property type="match status" value="1"/>
</dbReference>
<proteinExistence type="predicted"/>
<dbReference type="GO" id="GO:0022857">
    <property type="term" value="F:transmembrane transporter activity"/>
    <property type="evidence" value="ECO:0007669"/>
    <property type="project" value="InterPro"/>
</dbReference>
<feature type="transmembrane region" description="Helical" evidence="6">
    <location>
        <begin position="402"/>
        <end position="420"/>
    </location>
</feature>
<dbReference type="EMBL" id="WKKF01000001">
    <property type="protein sequence ID" value="MRX52483.1"/>
    <property type="molecule type" value="Genomic_DNA"/>
</dbReference>
<evidence type="ECO:0000256" key="1">
    <source>
        <dbReference type="ARBA" id="ARBA00004651"/>
    </source>
</evidence>
<dbReference type="InterPro" id="IPR011701">
    <property type="entry name" value="MFS"/>
</dbReference>
<dbReference type="GO" id="GO:0005886">
    <property type="term" value="C:plasma membrane"/>
    <property type="evidence" value="ECO:0007669"/>
    <property type="project" value="UniProtKB-SubCell"/>
</dbReference>
<dbReference type="InterPro" id="IPR050382">
    <property type="entry name" value="MFS_Na/Anion_cotransporter"/>
</dbReference>
<sequence>MKKEETLNRNSFSNFPPNQLKRQVSVLTNSEKIIRPLGKNTRWAISSLLSSLIILNYFDRVAVAAAAPELQKAFSLSAFEMGLVFTIYNYAYTVMQLPIGGMLDKWGVGWVTRIGMILWTLLTISIVFVQGTLLLYILRFLTGITSASAFPAAAKATANWFPFHERGFANALFDSSAKLSNVIGGPLVAILITLYDWRIAFLTIGVINVIFTVIFWKYYDEPRSHKSISKEEINYIQKYGDLSNMPSYKVLLVLKTFFKNRKVWGLMIGFTGYGYTFNLLLLWLPTFFREQFKLDLLSSSLYTAIPWLIAAISGIIAGGWLVDFLIGKGRASNKVYKGIIVIGMTVGLTFLGSIFTENPIMSMLFISIGLAGISATAPVGWTIAAKLSPPGTTAVLSSMVNFSNNLFGGIIATFLTGYIVDKTGSFNMAFVLAAAVLVIGLFFYTAVLGKIEQIPIEKT</sequence>
<accession>A0A6I2M9I8</accession>
<feature type="transmembrane region" description="Helical" evidence="6">
    <location>
        <begin position="199"/>
        <end position="219"/>
    </location>
</feature>